<dbReference type="InterPro" id="IPR046166">
    <property type="entry name" value="DUF6168"/>
</dbReference>
<keyword evidence="1" id="KW-0472">Membrane</keyword>
<keyword evidence="3" id="KW-1185">Reference proteome</keyword>
<evidence type="ECO:0000313" key="2">
    <source>
        <dbReference type="EMBL" id="TDP59999.1"/>
    </source>
</evidence>
<comment type="caution">
    <text evidence="2">The sequence shown here is derived from an EMBL/GenBank/DDBJ whole genome shotgun (WGS) entry which is preliminary data.</text>
</comment>
<gene>
    <name evidence="2" type="ORF">BC748_0970</name>
</gene>
<dbReference type="AlphaFoldDB" id="A0A4R6QEU5"/>
<sequence>MAFKTFLHLFIISIIAFVINFFLVENVVPKLELKKWTYSIVYLYVLFFLFSVVIMSLLLFVRTKNLDNVGYTYLIVTSIKMGVAYFLLRPILATTTDDNATEKINFFIVFIWFLAIETLLTIRILNNKQ</sequence>
<dbReference type="Proteomes" id="UP000295260">
    <property type="component" value="Unassembled WGS sequence"/>
</dbReference>
<evidence type="ECO:0000256" key="1">
    <source>
        <dbReference type="SAM" id="Phobius"/>
    </source>
</evidence>
<feature type="transmembrane region" description="Helical" evidence="1">
    <location>
        <begin position="104"/>
        <end position="125"/>
    </location>
</feature>
<keyword evidence="1" id="KW-0812">Transmembrane</keyword>
<proteinExistence type="predicted"/>
<evidence type="ECO:0000313" key="3">
    <source>
        <dbReference type="Proteomes" id="UP000295260"/>
    </source>
</evidence>
<reference evidence="2 3" key="1">
    <citation type="submission" date="2019-03" db="EMBL/GenBank/DDBJ databases">
        <title>Genomic Encyclopedia of Archaeal and Bacterial Type Strains, Phase II (KMG-II): from individual species to whole genera.</title>
        <authorList>
            <person name="Goeker M."/>
        </authorList>
    </citation>
    <scope>NUCLEOTIDE SEQUENCE [LARGE SCALE GENOMIC DNA]</scope>
    <source>
        <strain evidence="2 3">DSM 25687</strain>
    </source>
</reference>
<dbReference type="Pfam" id="PF19665">
    <property type="entry name" value="DUF6168"/>
    <property type="match status" value="1"/>
</dbReference>
<keyword evidence="1" id="KW-1133">Transmembrane helix</keyword>
<name>A0A4R6QEU5_9FLAO</name>
<organism evidence="2 3">
    <name type="scientific">Flavobacterium dankookense</name>
    <dbReference type="NCBI Taxonomy" id="706186"/>
    <lineage>
        <taxon>Bacteria</taxon>
        <taxon>Pseudomonadati</taxon>
        <taxon>Bacteroidota</taxon>
        <taxon>Flavobacteriia</taxon>
        <taxon>Flavobacteriales</taxon>
        <taxon>Flavobacteriaceae</taxon>
        <taxon>Flavobacterium</taxon>
    </lineage>
</organism>
<feature type="transmembrane region" description="Helical" evidence="1">
    <location>
        <begin position="7"/>
        <end position="24"/>
    </location>
</feature>
<feature type="transmembrane region" description="Helical" evidence="1">
    <location>
        <begin position="73"/>
        <end position="92"/>
    </location>
</feature>
<feature type="transmembrane region" description="Helical" evidence="1">
    <location>
        <begin position="36"/>
        <end position="61"/>
    </location>
</feature>
<protein>
    <submittedName>
        <fullName evidence="2">Uncharacterized protein</fullName>
    </submittedName>
</protein>
<dbReference type="OrthoDB" id="1375605at2"/>
<accession>A0A4R6QEU5</accession>
<dbReference type="EMBL" id="SNXR01000012">
    <property type="protein sequence ID" value="TDP59999.1"/>
    <property type="molecule type" value="Genomic_DNA"/>
</dbReference>